<dbReference type="EMBL" id="CABPSM010000003">
    <property type="protein sequence ID" value="VVD91383.1"/>
    <property type="molecule type" value="Genomic_DNA"/>
</dbReference>
<gene>
    <name evidence="1" type="ORF">PHO31112_01639</name>
</gene>
<dbReference type="RefSeq" id="WP_150620034.1">
    <property type="nucleotide sequence ID" value="NZ_CABPSM010000003.1"/>
</dbReference>
<organism evidence="1 2">
    <name type="scientific">Pandoraea horticolens</name>
    <dbReference type="NCBI Taxonomy" id="2508298"/>
    <lineage>
        <taxon>Bacteria</taxon>
        <taxon>Pseudomonadati</taxon>
        <taxon>Pseudomonadota</taxon>
        <taxon>Betaproteobacteria</taxon>
        <taxon>Burkholderiales</taxon>
        <taxon>Burkholderiaceae</taxon>
        <taxon>Pandoraea</taxon>
    </lineage>
</organism>
<name>A0A5E4TW23_9BURK</name>
<proteinExistence type="predicted"/>
<dbReference type="AlphaFoldDB" id="A0A5E4TW23"/>
<accession>A0A5E4TW23</accession>
<evidence type="ECO:0000313" key="1">
    <source>
        <dbReference type="EMBL" id="VVD91383.1"/>
    </source>
</evidence>
<keyword evidence="2" id="KW-1185">Reference proteome</keyword>
<protein>
    <submittedName>
        <fullName evidence="1">Uncharacterized protein</fullName>
    </submittedName>
</protein>
<evidence type="ECO:0000313" key="2">
    <source>
        <dbReference type="Proteomes" id="UP000343317"/>
    </source>
</evidence>
<sequence>MQIASFNIANLPVRLNSYSAGRAAFLHWQDQLAPDYTRPRHVTALPGSAVRRYVPATFDNASSISMRAYRAAAKDAHDGTGEVFLMGFDDAMSDAGAGTPRATDLRAFDLASAVQGAPVWTRDGLLAEFVAYTPDAESWEQVTMRLPGCNPQSEWDVTGRHGNAGDHWCGHLFMVPDCLLYGAMGV</sequence>
<dbReference type="Proteomes" id="UP000343317">
    <property type="component" value="Unassembled WGS sequence"/>
</dbReference>
<reference evidence="1 2" key="1">
    <citation type="submission" date="2019-08" db="EMBL/GenBank/DDBJ databases">
        <authorList>
            <person name="Peeters C."/>
        </authorList>
    </citation>
    <scope>NUCLEOTIDE SEQUENCE [LARGE SCALE GENOMIC DNA]</scope>
    <source>
        <strain evidence="1 2">LMG 31112</strain>
    </source>
</reference>